<feature type="transmembrane region" description="Helical" evidence="1">
    <location>
        <begin position="147"/>
        <end position="169"/>
    </location>
</feature>
<reference evidence="2" key="1">
    <citation type="submission" date="2011-05" db="EMBL/GenBank/DDBJ databases">
        <title>The Genome Sequence of Fusobacterium sp. 11_3_2.</title>
        <authorList>
            <consortium name="The Broad Institute Genome Sequencing Platform"/>
            <person name="Earl A."/>
            <person name="Ward D."/>
            <person name="Feldgarden M."/>
            <person name="Gevers D."/>
            <person name="Sibley C.D."/>
            <person name="White A.P."/>
            <person name="Crowley S."/>
            <person name="Surette M."/>
            <person name="Strauss J.C."/>
            <person name="Ambrose C.E."/>
            <person name="Allen-Vercoe E."/>
            <person name="Young S.K."/>
            <person name="Zeng Q."/>
            <person name="Gargeya S."/>
            <person name="Fitzgerald M."/>
            <person name="Haas B."/>
            <person name="Abouelleil A."/>
            <person name="Alvarado L."/>
            <person name="Arachchi H.M."/>
            <person name="Berlin A."/>
            <person name="Brown A."/>
            <person name="Chapman S.B."/>
            <person name="Chen Z."/>
            <person name="Dunbar C."/>
            <person name="Freedman E."/>
            <person name="Gearin G."/>
            <person name="Gellesch M."/>
            <person name="Goldberg J."/>
            <person name="Griggs A."/>
            <person name="Gujja S."/>
            <person name="Heiman D."/>
            <person name="Howarth C."/>
            <person name="Larson L."/>
            <person name="Lui A."/>
            <person name="MacDonald P.J.P."/>
            <person name="Mehta T."/>
            <person name="Montmayeur A."/>
            <person name="Murphy C."/>
            <person name="Neiman D."/>
            <person name="Pearson M."/>
            <person name="Priest M."/>
            <person name="Roberts A."/>
            <person name="Saif S."/>
            <person name="Shea T."/>
            <person name="Shenoy N."/>
            <person name="Sisk P."/>
            <person name="Stolte C."/>
            <person name="Sykes S."/>
            <person name="Wortman J."/>
            <person name="Nusbaum C."/>
            <person name="Birren B."/>
        </authorList>
    </citation>
    <scope>NUCLEOTIDE SEQUENCE [LARGE SCALE GENOMIC DNA]</scope>
    <source>
        <strain evidence="2">11_3_2</strain>
    </source>
</reference>
<accession>F7L335</accession>
<feature type="transmembrane region" description="Helical" evidence="1">
    <location>
        <begin position="121"/>
        <end position="141"/>
    </location>
</feature>
<organism evidence="2 3">
    <name type="scientific">Fusobacterium animalis 11_3_2</name>
    <dbReference type="NCBI Taxonomy" id="457403"/>
    <lineage>
        <taxon>Bacteria</taxon>
        <taxon>Fusobacteriati</taxon>
        <taxon>Fusobacteriota</taxon>
        <taxon>Fusobacteriia</taxon>
        <taxon>Fusobacteriales</taxon>
        <taxon>Fusobacteriaceae</taxon>
        <taxon>Fusobacterium</taxon>
    </lineage>
</organism>
<evidence type="ECO:0000256" key="1">
    <source>
        <dbReference type="SAM" id="Phobius"/>
    </source>
</evidence>
<keyword evidence="3" id="KW-1185">Reference proteome</keyword>
<keyword evidence="1" id="KW-1133">Transmembrane helix</keyword>
<feature type="transmembrane region" description="Helical" evidence="1">
    <location>
        <begin position="197"/>
        <end position="215"/>
    </location>
</feature>
<gene>
    <name evidence="2" type="ORF">HMPREF0401_02258</name>
</gene>
<sequence>MELYKVINELIVQVNEISKNNTKVKDSLSFLLLLSFFIFTPLIIISFLILFFNSIIHPFIINLYNFLIYKNIQLYSIDFKLNNFFAFSFSEICKISIIFIVMVIILFILNTIKKIFFEKLPIYFFIGFYFIIFIIVIAVSYLNHIVFLIPLALLLIFFFMPLGSGKYFLILQNIKYFTEIAKNQFEIYPLNISKINLIFKPIFILICLFLSSIGLMKLFNLSLNLSFVIIFSFFISLLLKNKNKNKVYYILKEFLIFTIFFLITIWANIKIENNIVKLLSLIITFQLSIDNFFKISNDISLLIKSESILYYYEYENIPKKKILAEVIEIKYIDEEITEHELVKQIILRQRLKLNDELSKLINLYKKNNYKNYSQLVENIECSIETK</sequence>
<evidence type="ECO:0000313" key="3">
    <source>
        <dbReference type="Proteomes" id="UP000004160"/>
    </source>
</evidence>
<dbReference type="Proteomes" id="UP000004160">
    <property type="component" value="Unassembled WGS sequence"/>
</dbReference>
<evidence type="ECO:0000313" key="2">
    <source>
        <dbReference type="EMBL" id="EGN65462.1"/>
    </source>
</evidence>
<keyword evidence="1" id="KW-0472">Membrane</keyword>
<feature type="transmembrane region" description="Helical" evidence="1">
    <location>
        <begin position="251"/>
        <end position="269"/>
    </location>
</feature>
<dbReference type="HOGENOM" id="CLU_568321_0_0_0"/>
<keyword evidence="1" id="KW-0812">Transmembrane</keyword>
<feature type="transmembrane region" description="Helical" evidence="1">
    <location>
        <begin position="84"/>
        <end position="109"/>
    </location>
</feature>
<name>F7L335_9FUSO</name>
<dbReference type="PATRIC" id="fig|457403.8.peg.2292"/>
<dbReference type="EMBL" id="ACUO01000036">
    <property type="protein sequence ID" value="EGN65462.1"/>
    <property type="molecule type" value="Genomic_DNA"/>
</dbReference>
<comment type="caution">
    <text evidence="2">The sequence shown here is derived from an EMBL/GenBank/DDBJ whole genome shotgun (WGS) entry which is preliminary data.</text>
</comment>
<dbReference type="RefSeq" id="WP_008694606.1">
    <property type="nucleotide sequence ID" value="NZ_GL945395.1"/>
</dbReference>
<dbReference type="AlphaFoldDB" id="F7L335"/>
<proteinExistence type="predicted"/>
<protein>
    <submittedName>
        <fullName evidence="2">Membrane protein</fullName>
    </submittedName>
</protein>
<feature type="transmembrane region" description="Helical" evidence="1">
    <location>
        <begin position="221"/>
        <end position="239"/>
    </location>
</feature>
<feature type="transmembrane region" description="Helical" evidence="1">
    <location>
        <begin position="28"/>
        <end position="56"/>
    </location>
</feature>